<evidence type="ECO:0000256" key="6">
    <source>
        <dbReference type="ARBA" id="ARBA00023146"/>
    </source>
</evidence>
<name>A0AB35YNX9_9FLAO</name>
<comment type="subcellular location">
    <subcellularLocation>
        <location evidence="7">Cytoplasm</location>
    </subcellularLocation>
</comment>
<feature type="domain" description="Aminoacyl-transfer RNA synthetases class-II family profile" evidence="8">
    <location>
        <begin position="134"/>
        <end position="470"/>
    </location>
</feature>
<organism evidence="9 11">
    <name type="scientific">Aequorivita flava</name>
    <dbReference type="NCBI Taxonomy" id="3114371"/>
    <lineage>
        <taxon>Bacteria</taxon>
        <taxon>Pseudomonadati</taxon>
        <taxon>Bacteroidota</taxon>
        <taxon>Flavobacteriia</taxon>
        <taxon>Flavobacteriales</taxon>
        <taxon>Flavobacteriaceae</taxon>
        <taxon>Aequorivita</taxon>
    </lineage>
</organism>
<dbReference type="RefSeq" id="WP_279449880.1">
    <property type="nucleotide sequence ID" value="NZ_JAZBJM010000002.1"/>
</dbReference>
<evidence type="ECO:0000313" key="12">
    <source>
        <dbReference type="Proteomes" id="UP001390963"/>
    </source>
</evidence>
<evidence type="ECO:0000313" key="10">
    <source>
        <dbReference type="EMBL" id="MEM0572450.1"/>
    </source>
</evidence>
<keyword evidence="7" id="KW-0963">Cytoplasm</keyword>
<dbReference type="EMBL" id="JAZBJM010000002">
    <property type="protein sequence ID" value="MEM0517743.1"/>
    <property type="molecule type" value="Genomic_DNA"/>
</dbReference>
<comment type="caution">
    <text evidence="9">The sequence shown here is derived from an EMBL/GenBank/DDBJ whole genome shotgun (WGS) entry which is preliminary data.</text>
</comment>
<dbReference type="Gene3D" id="3.30.930.10">
    <property type="entry name" value="Bira Bifunctional Protein, Domain 2"/>
    <property type="match status" value="1"/>
</dbReference>
<dbReference type="NCBIfam" id="NF003037">
    <property type="entry name" value="PRK03932.1"/>
    <property type="match status" value="1"/>
</dbReference>
<evidence type="ECO:0000256" key="2">
    <source>
        <dbReference type="ARBA" id="ARBA00022598"/>
    </source>
</evidence>
<dbReference type="PANTHER" id="PTHR22594">
    <property type="entry name" value="ASPARTYL/LYSYL-TRNA SYNTHETASE"/>
    <property type="match status" value="1"/>
</dbReference>
<dbReference type="InterPro" id="IPR004522">
    <property type="entry name" value="Asn-tRNA-ligase"/>
</dbReference>
<dbReference type="InterPro" id="IPR012340">
    <property type="entry name" value="NA-bd_OB-fold"/>
</dbReference>
<keyword evidence="3 7" id="KW-0547">Nucleotide-binding</keyword>
<dbReference type="SUPFAM" id="SSF50249">
    <property type="entry name" value="Nucleic acid-binding proteins"/>
    <property type="match status" value="1"/>
</dbReference>
<evidence type="ECO:0000259" key="8">
    <source>
        <dbReference type="PROSITE" id="PS50862"/>
    </source>
</evidence>
<evidence type="ECO:0000313" key="9">
    <source>
        <dbReference type="EMBL" id="MEM0517743.1"/>
    </source>
</evidence>
<dbReference type="GO" id="GO:0005737">
    <property type="term" value="C:cytoplasm"/>
    <property type="evidence" value="ECO:0007669"/>
    <property type="project" value="UniProtKB-SubCell"/>
</dbReference>
<gene>
    <name evidence="7 9" type="primary">asnS</name>
    <name evidence="10" type="ORF">VZD24_02880</name>
    <name evidence="9" type="ORF">VZD85_05225</name>
</gene>
<dbReference type="InterPro" id="IPR002312">
    <property type="entry name" value="Asp/Asn-tRNA-synth_IIb"/>
</dbReference>
<evidence type="ECO:0000256" key="3">
    <source>
        <dbReference type="ARBA" id="ARBA00022741"/>
    </source>
</evidence>
<dbReference type="InterPro" id="IPR006195">
    <property type="entry name" value="aa-tRNA-synth_II"/>
</dbReference>
<dbReference type="AlphaFoldDB" id="A0AB35YNX9"/>
<keyword evidence="4 7" id="KW-0067">ATP-binding</keyword>
<dbReference type="Pfam" id="PF01336">
    <property type="entry name" value="tRNA_anti-codon"/>
    <property type="match status" value="1"/>
</dbReference>
<dbReference type="PROSITE" id="PS50862">
    <property type="entry name" value="AA_TRNA_LIGASE_II"/>
    <property type="match status" value="1"/>
</dbReference>
<proteinExistence type="inferred from homology"/>
<dbReference type="Pfam" id="PF00152">
    <property type="entry name" value="tRNA-synt_2"/>
    <property type="match status" value="1"/>
</dbReference>
<evidence type="ECO:0000256" key="4">
    <source>
        <dbReference type="ARBA" id="ARBA00022840"/>
    </source>
</evidence>
<dbReference type="Proteomes" id="UP001388259">
    <property type="component" value="Unassembled WGS sequence"/>
</dbReference>
<dbReference type="HAMAP" id="MF_00534">
    <property type="entry name" value="Asn_tRNA_synth"/>
    <property type="match status" value="1"/>
</dbReference>
<dbReference type="GO" id="GO:0006421">
    <property type="term" value="P:asparaginyl-tRNA aminoacylation"/>
    <property type="evidence" value="ECO:0007669"/>
    <property type="project" value="UniProtKB-UniRule"/>
</dbReference>
<dbReference type="EC" id="6.1.1.22" evidence="7"/>
<keyword evidence="5 7" id="KW-0648">Protein biosynthesis</keyword>
<dbReference type="InterPro" id="IPR045864">
    <property type="entry name" value="aa-tRNA-synth_II/BPL/LPL"/>
</dbReference>
<comment type="catalytic activity">
    <reaction evidence="7">
        <text>tRNA(Asn) + L-asparagine + ATP = L-asparaginyl-tRNA(Asn) + AMP + diphosphate + H(+)</text>
        <dbReference type="Rhea" id="RHEA:11180"/>
        <dbReference type="Rhea" id="RHEA-COMP:9659"/>
        <dbReference type="Rhea" id="RHEA-COMP:9674"/>
        <dbReference type="ChEBI" id="CHEBI:15378"/>
        <dbReference type="ChEBI" id="CHEBI:30616"/>
        <dbReference type="ChEBI" id="CHEBI:33019"/>
        <dbReference type="ChEBI" id="CHEBI:58048"/>
        <dbReference type="ChEBI" id="CHEBI:78442"/>
        <dbReference type="ChEBI" id="CHEBI:78515"/>
        <dbReference type="ChEBI" id="CHEBI:456215"/>
        <dbReference type="EC" id="6.1.1.22"/>
    </reaction>
</comment>
<comment type="similarity">
    <text evidence="1 7">Belongs to the class-II aminoacyl-tRNA synthetase family.</text>
</comment>
<dbReference type="SUPFAM" id="SSF55681">
    <property type="entry name" value="Class II aaRS and biotin synthetases"/>
    <property type="match status" value="1"/>
</dbReference>
<evidence type="ECO:0000313" key="11">
    <source>
        <dbReference type="Proteomes" id="UP001388259"/>
    </source>
</evidence>
<sequence length="480" mass="55024">MQNKTIAELLKSEPSHHEVTVRGWVRSFRSNRFIALNDGSTIHTLQCVVNFENTEEEILKKVTIGAAIEVHGLLVESQGQGQNVEIQVSKLTVLGEANPEDVKRTILSPKRHSLETLREQAHLRIRTNTFGAVMRTRSKLAFAVHEYFQKNGFNYMHSPIITGSDAEGAGEMFRVTNLDAKNPPLDENGNVDFKNDFFEKETNLTVSGQLEAETYAMALGKVYTFGPTFRAENSNTSRHLAEFWMIEPEVAFNDLAANMDLAEDFIKYVVKYALDNCADDLEFLENRLLEEEKSKPQDERSDMKLREKLRFILDNNFKRVSYTEAIDILKRSKPNQKKKFKYLIEEWGADLQSEHERFLVEKHFKSPVILFDYPATIKAFYMRLNDDGKTVRAMDVLFPGIGEIVGGSQREERYDVLKQKMEAMDISTEELNWYLDLRKFGTAVHSGFGLGFERLVQFTTGMGNIRDVIPYPRTPGNAEF</sequence>
<dbReference type="GO" id="GO:0003676">
    <property type="term" value="F:nucleic acid binding"/>
    <property type="evidence" value="ECO:0007669"/>
    <property type="project" value="InterPro"/>
</dbReference>
<dbReference type="CDD" id="cd04318">
    <property type="entry name" value="EcAsnRS_like_N"/>
    <property type="match status" value="1"/>
</dbReference>
<reference evidence="9 12" key="1">
    <citation type="submission" date="2024-01" db="EMBL/GenBank/DDBJ databases">
        <title>Aequorivita flavus sp. nov., isolated from deep-sea sediment.</title>
        <authorList>
            <person name="Chen X."/>
        </authorList>
    </citation>
    <scope>NUCLEOTIDE SEQUENCE</scope>
    <source>
        <strain evidence="9">MCCC 1A16923</strain>
        <strain evidence="10 12">MCCC 1A16935</strain>
    </source>
</reference>
<dbReference type="NCBIfam" id="TIGR00457">
    <property type="entry name" value="asnS"/>
    <property type="match status" value="1"/>
</dbReference>
<dbReference type="EMBL" id="JBANCF010000002">
    <property type="protein sequence ID" value="MEM0572450.1"/>
    <property type="molecule type" value="Genomic_DNA"/>
</dbReference>
<keyword evidence="12" id="KW-1185">Reference proteome</keyword>
<evidence type="ECO:0000256" key="5">
    <source>
        <dbReference type="ARBA" id="ARBA00022917"/>
    </source>
</evidence>
<dbReference type="CDD" id="cd00776">
    <property type="entry name" value="AsxRS_core"/>
    <property type="match status" value="1"/>
</dbReference>
<keyword evidence="6 7" id="KW-0030">Aminoacyl-tRNA synthetase</keyword>
<protein>
    <recommendedName>
        <fullName evidence="7">Asparagine--tRNA ligase</fullName>
        <ecNumber evidence="7">6.1.1.22</ecNumber>
    </recommendedName>
    <alternativeName>
        <fullName evidence="7">Asparaginyl-tRNA synthetase</fullName>
        <shortName evidence="7">AsnRS</shortName>
    </alternativeName>
</protein>
<evidence type="ECO:0000256" key="7">
    <source>
        <dbReference type="HAMAP-Rule" id="MF_00534"/>
    </source>
</evidence>
<dbReference type="InterPro" id="IPR004364">
    <property type="entry name" value="Aa-tRNA-synt_II"/>
</dbReference>
<accession>A0AB35YNX9</accession>
<dbReference type="PRINTS" id="PR01042">
    <property type="entry name" value="TRNASYNTHASP"/>
</dbReference>
<comment type="subunit">
    <text evidence="7">Homodimer.</text>
</comment>
<keyword evidence="2 7" id="KW-0436">Ligase</keyword>
<dbReference type="GO" id="GO:0005524">
    <property type="term" value="F:ATP binding"/>
    <property type="evidence" value="ECO:0007669"/>
    <property type="project" value="UniProtKB-UniRule"/>
</dbReference>
<dbReference type="Proteomes" id="UP001390963">
    <property type="component" value="Unassembled WGS sequence"/>
</dbReference>
<dbReference type="FunFam" id="3.30.930.10:FF:000016">
    <property type="entry name" value="Asparagine--tRNA ligase"/>
    <property type="match status" value="1"/>
</dbReference>
<dbReference type="GO" id="GO:0004816">
    <property type="term" value="F:asparagine-tRNA ligase activity"/>
    <property type="evidence" value="ECO:0007669"/>
    <property type="project" value="UniProtKB-UniRule"/>
</dbReference>
<dbReference type="Gene3D" id="2.40.50.140">
    <property type="entry name" value="Nucleic acid-binding proteins"/>
    <property type="match status" value="1"/>
</dbReference>
<evidence type="ECO:0000256" key="1">
    <source>
        <dbReference type="ARBA" id="ARBA00008226"/>
    </source>
</evidence>
<dbReference type="PANTHER" id="PTHR22594:SF34">
    <property type="entry name" value="ASPARAGINE--TRNA LIGASE, MITOCHONDRIAL-RELATED"/>
    <property type="match status" value="1"/>
</dbReference>
<dbReference type="InterPro" id="IPR004365">
    <property type="entry name" value="NA-bd_OB_tRNA"/>
</dbReference>